<protein>
    <submittedName>
        <fullName evidence="1">Uncharacterized protein</fullName>
    </submittedName>
</protein>
<evidence type="ECO:0000313" key="1">
    <source>
        <dbReference type="EMBL" id="OUS39884.1"/>
    </source>
</evidence>
<reference evidence="2" key="1">
    <citation type="journal article" date="2017" name="Proc. Natl. Acad. Sci. U.S.A.">
        <title>Simulation of Deepwater Horizon oil plume reveals substrate specialization within a complex community of hydrocarbon degraders.</title>
        <authorList>
            <person name="Hu P."/>
            <person name="Dubinsky E.A."/>
            <person name="Probst A.J."/>
            <person name="Wang J."/>
            <person name="Sieber C.M.K."/>
            <person name="Tom L.M."/>
            <person name="Gardinali P."/>
            <person name="Banfield J.F."/>
            <person name="Atlas R.M."/>
            <person name="Andersen G.L."/>
        </authorList>
    </citation>
    <scope>NUCLEOTIDE SEQUENCE [LARGE SCALE GENOMIC DNA]</scope>
</reference>
<accession>A0A1Y5HVJ6</accession>
<dbReference type="EMBL" id="MABE01000506">
    <property type="protein sequence ID" value="OUS39884.1"/>
    <property type="molecule type" value="Genomic_DNA"/>
</dbReference>
<evidence type="ECO:0000313" key="2">
    <source>
        <dbReference type="Proteomes" id="UP000227088"/>
    </source>
</evidence>
<proteinExistence type="predicted"/>
<sequence>MSKQEDSNVIQVDFNTKKTIDESTGIRSFTNLIDKIVKGTEDPDEWPEDLTPKERCDQLKKDLEFLRKMNDAPVK</sequence>
<name>A0A1Y5HVJ6_OLEAN</name>
<organism evidence="1 2">
    <name type="scientific">Oleispira antarctica</name>
    <dbReference type="NCBI Taxonomy" id="188908"/>
    <lineage>
        <taxon>Bacteria</taxon>
        <taxon>Pseudomonadati</taxon>
        <taxon>Pseudomonadota</taxon>
        <taxon>Gammaproteobacteria</taxon>
        <taxon>Oceanospirillales</taxon>
        <taxon>Oceanospirillaceae</taxon>
        <taxon>Oleispira</taxon>
    </lineage>
</organism>
<dbReference type="AlphaFoldDB" id="A0A1Y5HVJ6"/>
<dbReference type="Proteomes" id="UP000227088">
    <property type="component" value="Unassembled WGS sequence"/>
</dbReference>
<comment type="caution">
    <text evidence="1">The sequence shown here is derived from an EMBL/GenBank/DDBJ whole genome shotgun (WGS) entry which is preliminary data.</text>
</comment>
<gene>
    <name evidence="1" type="ORF">A9R00_08855</name>
</gene>